<name>A0ABP3NYI3_SACER</name>
<keyword evidence="1" id="KW-0812">Transmembrane</keyword>
<keyword evidence="1" id="KW-1133">Transmembrane helix</keyword>
<feature type="transmembrane region" description="Helical" evidence="1">
    <location>
        <begin position="39"/>
        <end position="59"/>
    </location>
</feature>
<dbReference type="Proteomes" id="UP001500729">
    <property type="component" value="Unassembled WGS sequence"/>
</dbReference>
<feature type="transmembrane region" description="Helical" evidence="1">
    <location>
        <begin position="65"/>
        <end position="85"/>
    </location>
</feature>
<evidence type="ECO:0000313" key="2">
    <source>
        <dbReference type="EMBL" id="GAA0555543.1"/>
    </source>
</evidence>
<reference evidence="3" key="1">
    <citation type="journal article" date="2019" name="Int. J. Syst. Evol. Microbiol.">
        <title>The Global Catalogue of Microorganisms (GCM) 10K type strain sequencing project: providing services to taxonomists for standard genome sequencing and annotation.</title>
        <authorList>
            <consortium name="The Broad Institute Genomics Platform"/>
            <consortium name="The Broad Institute Genome Sequencing Center for Infectious Disease"/>
            <person name="Wu L."/>
            <person name="Ma J."/>
        </authorList>
    </citation>
    <scope>NUCLEOTIDE SEQUENCE [LARGE SCALE GENOMIC DNA]</scope>
    <source>
        <strain evidence="3">JCM 10303</strain>
    </source>
</reference>
<dbReference type="EMBL" id="BAAAGS010000067">
    <property type="protein sequence ID" value="GAA0555543.1"/>
    <property type="molecule type" value="Genomic_DNA"/>
</dbReference>
<gene>
    <name evidence="2" type="ORF">GCM10009533_61750</name>
</gene>
<evidence type="ECO:0000256" key="1">
    <source>
        <dbReference type="SAM" id="Phobius"/>
    </source>
</evidence>
<sequence>MGEQERDRRDYERGLPGYHDPMHRVMGAPAALSALTLRLWLAGFGAVFCTVAAVLLWVYLPPLGWMAWVLLVLAVIAVVDFAWVAHRKRRGEPG</sequence>
<dbReference type="RefSeq" id="WP_009949383.1">
    <property type="nucleotide sequence ID" value="NZ_CP069353.1"/>
</dbReference>
<comment type="caution">
    <text evidence="2">The sequence shown here is derived from an EMBL/GenBank/DDBJ whole genome shotgun (WGS) entry which is preliminary data.</text>
</comment>
<evidence type="ECO:0008006" key="4">
    <source>
        <dbReference type="Google" id="ProtNLM"/>
    </source>
</evidence>
<proteinExistence type="predicted"/>
<protein>
    <recommendedName>
        <fullName evidence="4">Integral membrane protein</fullName>
    </recommendedName>
</protein>
<evidence type="ECO:0000313" key="3">
    <source>
        <dbReference type="Proteomes" id="UP001500729"/>
    </source>
</evidence>
<keyword evidence="1" id="KW-0472">Membrane</keyword>
<keyword evidence="3" id="KW-1185">Reference proteome</keyword>
<organism evidence="2 3">
    <name type="scientific">Saccharopolyspora erythraea</name>
    <name type="common">Streptomyces erythraeus</name>
    <dbReference type="NCBI Taxonomy" id="1836"/>
    <lineage>
        <taxon>Bacteria</taxon>
        <taxon>Bacillati</taxon>
        <taxon>Actinomycetota</taxon>
        <taxon>Actinomycetes</taxon>
        <taxon>Pseudonocardiales</taxon>
        <taxon>Pseudonocardiaceae</taxon>
        <taxon>Saccharopolyspora</taxon>
    </lineage>
</organism>
<accession>A0ABP3NYI3</accession>